<name>A0A9X1CEC0_9BACI</name>
<sequence length="50" mass="5797">MVVSVAALATFLYCMQITYFIITDMDENEKPEGDKRDFSRLKGDFPIGYR</sequence>
<feature type="compositionally biased region" description="Basic and acidic residues" evidence="1">
    <location>
        <begin position="28"/>
        <end position="43"/>
    </location>
</feature>
<dbReference type="AlphaFoldDB" id="A0A9X1CEC0"/>
<reference evidence="2" key="1">
    <citation type="submission" date="2021-03" db="EMBL/GenBank/DDBJ databases">
        <title>Genomic Encyclopedia of Type Strains, Phase IV (KMG-IV): sequencing the most valuable type-strain genomes for metagenomic binning, comparative biology and taxonomic classification.</title>
        <authorList>
            <person name="Goeker M."/>
        </authorList>
    </citation>
    <scope>NUCLEOTIDE SEQUENCE</scope>
    <source>
        <strain evidence="2">DSM 107338</strain>
    </source>
</reference>
<dbReference type="EMBL" id="JAGGMB010000003">
    <property type="protein sequence ID" value="MBP2076960.1"/>
    <property type="molecule type" value="Genomic_DNA"/>
</dbReference>
<feature type="region of interest" description="Disordered" evidence="1">
    <location>
        <begin position="28"/>
        <end position="50"/>
    </location>
</feature>
<evidence type="ECO:0000313" key="2">
    <source>
        <dbReference type="EMBL" id="MBP2076960.1"/>
    </source>
</evidence>
<proteinExistence type="predicted"/>
<accession>A0A9X1CEC0</accession>
<keyword evidence="3" id="KW-1185">Reference proteome</keyword>
<gene>
    <name evidence="2" type="ORF">J2Z64_001191</name>
</gene>
<dbReference type="RefSeq" id="WP_187773600.1">
    <property type="nucleotide sequence ID" value="NZ_JAGGMB010000003.1"/>
</dbReference>
<dbReference type="Proteomes" id="UP001138793">
    <property type="component" value="Unassembled WGS sequence"/>
</dbReference>
<protein>
    <submittedName>
        <fullName evidence="2">Uncharacterized protein</fullName>
    </submittedName>
</protein>
<evidence type="ECO:0000256" key="1">
    <source>
        <dbReference type="SAM" id="MobiDB-lite"/>
    </source>
</evidence>
<comment type="caution">
    <text evidence="2">The sequence shown here is derived from an EMBL/GenBank/DDBJ whole genome shotgun (WGS) entry which is preliminary data.</text>
</comment>
<evidence type="ECO:0000313" key="3">
    <source>
        <dbReference type="Proteomes" id="UP001138793"/>
    </source>
</evidence>
<organism evidence="2 3">
    <name type="scientific">Oceanobacillus polygoni</name>
    <dbReference type="NCBI Taxonomy" id="1235259"/>
    <lineage>
        <taxon>Bacteria</taxon>
        <taxon>Bacillati</taxon>
        <taxon>Bacillota</taxon>
        <taxon>Bacilli</taxon>
        <taxon>Bacillales</taxon>
        <taxon>Bacillaceae</taxon>
        <taxon>Oceanobacillus</taxon>
    </lineage>
</organism>